<evidence type="ECO:0000313" key="7">
    <source>
        <dbReference type="Proteomes" id="UP001165083"/>
    </source>
</evidence>
<dbReference type="EMBL" id="BSXW01001020">
    <property type="protein sequence ID" value="GMF32851.1"/>
    <property type="molecule type" value="Genomic_DNA"/>
</dbReference>
<comment type="caution">
    <text evidence="6">The sequence shown here is derived from an EMBL/GenBank/DDBJ whole genome shotgun (WGS) entry which is preliminary data.</text>
</comment>
<keyword evidence="4" id="KW-0472">Membrane</keyword>
<keyword evidence="1" id="KW-0732">Signal</keyword>
<keyword evidence="2" id="KW-0378">Hydrolase</keyword>
<accession>A0A9W6X749</accession>
<reference evidence="6" key="1">
    <citation type="submission" date="2023-04" db="EMBL/GenBank/DDBJ databases">
        <title>Phytophthora lilii NBRC 32176.</title>
        <authorList>
            <person name="Ichikawa N."/>
            <person name="Sato H."/>
            <person name="Tonouchi N."/>
        </authorList>
    </citation>
    <scope>NUCLEOTIDE SEQUENCE</scope>
    <source>
        <strain evidence="6">NBRC 32176</strain>
    </source>
</reference>
<feature type="compositionally biased region" description="Polar residues" evidence="3">
    <location>
        <begin position="60"/>
        <end position="72"/>
    </location>
</feature>
<evidence type="ECO:0000256" key="4">
    <source>
        <dbReference type="SAM" id="Phobius"/>
    </source>
</evidence>
<feature type="transmembrane region" description="Helical" evidence="4">
    <location>
        <begin position="7"/>
        <end position="27"/>
    </location>
</feature>
<name>A0A9W6X749_9STRA</name>
<dbReference type="PANTHER" id="PTHR10161">
    <property type="entry name" value="TARTRATE-RESISTANT ACID PHOSPHATASE TYPE 5"/>
    <property type="match status" value="1"/>
</dbReference>
<dbReference type="GO" id="GO:0016787">
    <property type="term" value="F:hydrolase activity"/>
    <property type="evidence" value="ECO:0007669"/>
    <property type="project" value="UniProtKB-KW"/>
</dbReference>
<keyword evidence="7" id="KW-1185">Reference proteome</keyword>
<dbReference type="AlphaFoldDB" id="A0A9W6X749"/>
<evidence type="ECO:0000256" key="1">
    <source>
        <dbReference type="ARBA" id="ARBA00022729"/>
    </source>
</evidence>
<dbReference type="InterPro" id="IPR051558">
    <property type="entry name" value="Metallophosphoesterase_PAP"/>
</dbReference>
<dbReference type="InterPro" id="IPR004843">
    <property type="entry name" value="Calcineurin-like_PHP"/>
</dbReference>
<protein>
    <submittedName>
        <fullName evidence="6">Unnamed protein product</fullName>
    </submittedName>
</protein>
<feature type="compositionally biased region" description="Low complexity" evidence="3">
    <location>
        <begin position="73"/>
        <end position="84"/>
    </location>
</feature>
<keyword evidence="4" id="KW-1133">Transmembrane helix</keyword>
<dbReference type="Pfam" id="PF00149">
    <property type="entry name" value="Metallophos"/>
    <property type="match status" value="1"/>
</dbReference>
<dbReference type="PANTHER" id="PTHR10161:SF14">
    <property type="entry name" value="TARTRATE-RESISTANT ACID PHOSPHATASE TYPE 5"/>
    <property type="match status" value="1"/>
</dbReference>
<feature type="domain" description="Calcineurin-like phosphoesterase" evidence="5">
    <location>
        <begin position="101"/>
        <end position="397"/>
    </location>
</feature>
<organism evidence="6 7">
    <name type="scientific">Phytophthora lilii</name>
    <dbReference type="NCBI Taxonomy" id="2077276"/>
    <lineage>
        <taxon>Eukaryota</taxon>
        <taxon>Sar</taxon>
        <taxon>Stramenopiles</taxon>
        <taxon>Oomycota</taxon>
        <taxon>Peronosporomycetes</taxon>
        <taxon>Peronosporales</taxon>
        <taxon>Peronosporaceae</taxon>
        <taxon>Phytophthora</taxon>
    </lineage>
</organism>
<feature type="compositionally biased region" description="Low complexity" evidence="3">
    <location>
        <begin position="36"/>
        <end position="59"/>
    </location>
</feature>
<evidence type="ECO:0000313" key="6">
    <source>
        <dbReference type="EMBL" id="GMF32851.1"/>
    </source>
</evidence>
<dbReference type="OrthoDB" id="411211at2759"/>
<dbReference type="Gene3D" id="3.60.21.10">
    <property type="match status" value="1"/>
</dbReference>
<evidence type="ECO:0000259" key="5">
    <source>
        <dbReference type="Pfam" id="PF00149"/>
    </source>
</evidence>
<dbReference type="Proteomes" id="UP001165083">
    <property type="component" value="Unassembled WGS sequence"/>
</dbReference>
<gene>
    <name evidence="6" type="ORF">Plil01_001403200</name>
</gene>
<evidence type="ECO:0000256" key="2">
    <source>
        <dbReference type="ARBA" id="ARBA00022801"/>
    </source>
</evidence>
<keyword evidence="4" id="KW-0812">Transmembrane</keyword>
<evidence type="ECO:0000256" key="3">
    <source>
        <dbReference type="SAM" id="MobiDB-lite"/>
    </source>
</evidence>
<sequence>MVAARKVLIVVGVLVVIGVAVGIIVGVTSGGDDDSASTTSGGNGSSSTASSSAGTAVSDKTSSTNVSESDLLTNTTASSSGSANKEPSSDPEEAKAALTMLAIGDWGATTDKPGSCCNKYRKVANDSLEMKIDYWAQINIAEILAQAAGDIKPVRIIGHGDNIYWNGAGPDDIDYRMETTFESVYDQPELEGIPWINVVGNHDLGGSEYICGDKDYNFRECEGTEEMLKYLNLKFSLQQEYKSANSDRWKLSDHYYVESVEENGVSVDIFNIDTNFADSHGVMQICCQCYGYVKKKNLSAAEAKALGNTCNDRIPGDELCAGGSTEMYNACADTIKKWWDDSLEQVKKDLAASTATWKVINSHYSPHFHMSEDKMKEWFMVTKEGGAHVWLNGHTHGFNHDISNWGTHFYENGGGGGIQSETSGMPPEVAEKYVEHAWIAAGNPYGFFMLHFSEDWLKTEFVTFDDKWTFSVNKDEIVKGGYQKGHCWHVPVTIGAGKECTTSQNRV</sequence>
<proteinExistence type="predicted"/>
<dbReference type="SUPFAM" id="SSF56300">
    <property type="entry name" value="Metallo-dependent phosphatases"/>
    <property type="match status" value="1"/>
</dbReference>
<feature type="region of interest" description="Disordered" evidence="3">
    <location>
        <begin position="32"/>
        <end position="94"/>
    </location>
</feature>
<dbReference type="InterPro" id="IPR029052">
    <property type="entry name" value="Metallo-depent_PP-like"/>
</dbReference>